<feature type="compositionally biased region" description="Acidic residues" evidence="11">
    <location>
        <begin position="581"/>
        <end position="596"/>
    </location>
</feature>
<feature type="transmembrane region" description="Helical" evidence="12">
    <location>
        <begin position="356"/>
        <end position="377"/>
    </location>
</feature>
<evidence type="ECO:0000256" key="10">
    <source>
        <dbReference type="ARBA" id="ARBA00023201"/>
    </source>
</evidence>
<evidence type="ECO:0000256" key="1">
    <source>
        <dbReference type="ARBA" id="ARBA00004141"/>
    </source>
</evidence>
<dbReference type="GO" id="GO:0030007">
    <property type="term" value="P:intracellular potassium ion homeostasis"/>
    <property type="evidence" value="ECO:0007669"/>
    <property type="project" value="TreeGrafter"/>
</dbReference>
<protein>
    <recommendedName>
        <fullName evidence="13">Cation/H+ exchanger transmembrane domain-containing protein</fullName>
    </recommendedName>
</protein>
<dbReference type="PANTHER" id="PTHR31382:SF4">
    <property type="entry name" value="NA(+)_H(+) ANTIPORTER"/>
    <property type="match status" value="1"/>
</dbReference>
<dbReference type="GO" id="GO:0036376">
    <property type="term" value="P:sodium ion export across plasma membrane"/>
    <property type="evidence" value="ECO:0007669"/>
    <property type="project" value="InterPro"/>
</dbReference>
<feature type="compositionally biased region" description="Basic and acidic residues" evidence="11">
    <location>
        <begin position="708"/>
        <end position="746"/>
    </location>
</feature>
<feature type="transmembrane region" description="Helical" evidence="12">
    <location>
        <begin position="134"/>
        <end position="152"/>
    </location>
</feature>
<evidence type="ECO:0000256" key="3">
    <source>
        <dbReference type="ARBA" id="ARBA00022448"/>
    </source>
</evidence>
<feature type="transmembrane region" description="Helical" evidence="12">
    <location>
        <begin position="159"/>
        <end position="182"/>
    </location>
</feature>
<keyword evidence="6 12" id="KW-1133">Transmembrane helix</keyword>
<feature type="compositionally biased region" description="Basic and acidic residues" evidence="11">
    <location>
        <begin position="1061"/>
        <end position="1077"/>
    </location>
</feature>
<dbReference type="AlphaFoldDB" id="A0A2S5B5N7"/>
<evidence type="ECO:0000256" key="11">
    <source>
        <dbReference type="SAM" id="MobiDB-lite"/>
    </source>
</evidence>
<reference evidence="14 15" key="1">
    <citation type="journal article" date="2018" name="Front. Microbiol.">
        <title>Prospects for Fungal Bioremediation of Acidic Radioactive Waste Sites: Characterization and Genome Sequence of Rhodotorula taiwanensis MD1149.</title>
        <authorList>
            <person name="Tkavc R."/>
            <person name="Matrosova V.Y."/>
            <person name="Grichenko O.E."/>
            <person name="Gostincar C."/>
            <person name="Volpe R.P."/>
            <person name="Klimenkova P."/>
            <person name="Gaidamakova E.K."/>
            <person name="Zhou C.E."/>
            <person name="Stewart B.J."/>
            <person name="Lyman M.G."/>
            <person name="Malfatti S.A."/>
            <person name="Rubinfeld B."/>
            <person name="Courtot M."/>
            <person name="Singh J."/>
            <person name="Dalgard C.L."/>
            <person name="Hamilton T."/>
            <person name="Frey K.G."/>
            <person name="Gunde-Cimerman N."/>
            <person name="Dugan L."/>
            <person name="Daly M.J."/>
        </authorList>
    </citation>
    <scope>NUCLEOTIDE SEQUENCE [LARGE SCALE GENOMIC DNA]</scope>
    <source>
        <strain evidence="14 15">MD1149</strain>
    </source>
</reference>
<keyword evidence="5 12" id="KW-0812">Transmembrane</keyword>
<feature type="compositionally biased region" description="Basic and acidic residues" evidence="11">
    <location>
        <begin position="541"/>
        <end position="580"/>
    </location>
</feature>
<dbReference type="EMBL" id="PJQD01000062">
    <property type="protein sequence ID" value="POY72021.1"/>
    <property type="molecule type" value="Genomic_DNA"/>
</dbReference>
<dbReference type="STRING" id="741276.A0A2S5B5N7"/>
<keyword evidence="3" id="KW-0813">Transport</keyword>
<dbReference type="GO" id="GO:0042391">
    <property type="term" value="P:regulation of membrane potential"/>
    <property type="evidence" value="ECO:0007669"/>
    <property type="project" value="InterPro"/>
</dbReference>
<keyword evidence="4" id="KW-0050">Antiport</keyword>
<feature type="region of interest" description="Disordered" evidence="11">
    <location>
        <begin position="505"/>
        <end position="991"/>
    </location>
</feature>
<feature type="transmembrane region" description="Helical" evidence="12">
    <location>
        <begin position="64"/>
        <end position="83"/>
    </location>
</feature>
<feature type="compositionally biased region" description="Basic and acidic residues" evidence="11">
    <location>
        <begin position="1022"/>
        <end position="1031"/>
    </location>
</feature>
<feature type="transmembrane region" description="Helical" evidence="12">
    <location>
        <begin position="462"/>
        <end position="487"/>
    </location>
</feature>
<dbReference type="PANTHER" id="PTHR31382">
    <property type="entry name" value="NA(+)/H(+) ANTIPORTER"/>
    <property type="match status" value="1"/>
</dbReference>
<organism evidence="14 15">
    <name type="scientific">Rhodotorula taiwanensis</name>
    <dbReference type="NCBI Taxonomy" id="741276"/>
    <lineage>
        <taxon>Eukaryota</taxon>
        <taxon>Fungi</taxon>
        <taxon>Dikarya</taxon>
        <taxon>Basidiomycota</taxon>
        <taxon>Pucciniomycotina</taxon>
        <taxon>Microbotryomycetes</taxon>
        <taxon>Sporidiobolales</taxon>
        <taxon>Sporidiobolaceae</taxon>
        <taxon>Rhodotorula</taxon>
    </lineage>
</organism>
<feature type="transmembrane region" description="Helical" evidence="12">
    <location>
        <begin position="95"/>
        <end position="114"/>
    </location>
</feature>
<sequence length="1183" mass="131282">MSAQSAGGAVLHWLVARAGDYLLRRSEEFEPARGDPTDAAKYAGAGTVEEATHELFSVVTEVNIVHLAITILTLFITVFGMFSGFVKERLYVGEAIVATMFGVAFSGYAAGIFAPRTWDEGHHTDEITLELTRIVIALSVFAVGVELPRAYVLRHWKSLAMLLGPLMFLGWMTAGALMYAIIPGLEFLPALVLAAGVTPTDPILASSVVGKGKYAQEHVPSHIRHVLQAESGCNDGAAFPFLYLALMLLLRGAHSVGQTVGYWILLVLLYQIILGIIIGGLVGVIARKVLKFSKRRELIDRESMVAMYVALSLLVTALTTLAGSDDLLAAFACGTAFAWDDWFTESIEESNFSSTIDLLANSAIFIYIGATMPFASWSMEDLTLNWWRLLLLCLSILAFRRLPAMYALWHWIPDIKTRREAIFAGHFGPMGVGAIFISTLAATKLPTPNLPPETAIDRLALMIVPVTYCIVLTSILAHGLTISFFTLGRQMHSRVQSFSRTLTANSSRSGFGRTFSFGTTTTKKAEQREEPSWMARVKRATRAEDIVINRDDEDEGRSPRRSDESPESLAEKGHASRDDDREYGEEEEEEREEEELEMHAKEEVEAEGKEPTPSEVEAEIDREVDHDDGTTAMFGAPPDDNKVGAGQKEQLVKERHEEKLEKHRNGGSRSRSPSRQRRSSRRGKQREGSYDDAPGDREADVAEAGGSDVEKEVESPDDIRRGEKRAARHRRELEREREREADDHPRRNILGELGEDEDDTPDARKRWREKQMQKEGGGRRQSTRRERTPSPSRKADPRREARYCRGAQTWREGNKIIVDHGNGDVDVIDDESAGRDKRKGPPGKKDGQNVHDVSPEAIETERAALKEEHGPGDHEHNAVKRAAAKMMRQGSAIGGRFLGAGAKEEANLTPEEKERRRKQKLERDAWCRKERKYRDSSPDRPEPKEWLEGDKVVTEYPDGRTTVRPLSEDEKRRKAKKHLAALRSLGHHSDALDAEFARLARSLSNSSVESMEQQPRPKRRDRAPSSRDQPPRRITASPEPMTATAIPEENEEADEYFAPAADHRTGISLSRTDRIEPDSDEEAGDAADAQPEASTSRAPPPARRAPVRQGSSAMQAVRGLFKPKGGNGIAGSRSDSPEPVEADETDRDQNGNPSIRFAAMNRPDRDGPSTGTGRPLPVSTVYS</sequence>
<feature type="compositionally biased region" description="Polar residues" evidence="11">
    <location>
        <begin position="1003"/>
        <end position="1013"/>
    </location>
</feature>
<dbReference type="GO" id="GO:0120029">
    <property type="term" value="P:proton export across plasma membrane"/>
    <property type="evidence" value="ECO:0007669"/>
    <property type="project" value="InterPro"/>
</dbReference>
<name>A0A2S5B5N7_9BASI</name>
<evidence type="ECO:0000256" key="4">
    <source>
        <dbReference type="ARBA" id="ARBA00022449"/>
    </source>
</evidence>
<evidence type="ECO:0000256" key="9">
    <source>
        <dbReference type="ARBA" id="ARBA00023136"/>
    </source>
</evidence>
<feature type="transmembrane region" description="Helical" evidence="12">
    <location>
        <begin position="305"/>
        <end position="321"/>
    </location>
</feature>
<feature type="compositionally biased region" description="Basic and acidic residues" evidence="11">
    <location>
        <begin position="902"/>
        <end position="914"/>
    </location>
</feature>
<dbReference type="InterPro" id="IPR006153">
    <property type="entry name" value="Cation/H_exchanger_TM"/>
</dbReference>
<feature type="compositionally biased region" description="Basic and acidic residues" evidence="11">
    <location>
        <begin position="921"/>
        <end position="953"/>
    </location>
</feature>
<dbReference type="Proteomes" id="UP000237144">
    <property type="component" value="Unassembled WGS sequence"/>
</dbReference>
<dbReference type="GO" id="GO:0015385">
    <property type="term" value="F:sodium:proton antiporter activity"/>
    <property type="evidence" value="ECO:0007669"/>
    <property type="project" value="InterPro"/>
</dbReference>
<keyword evidence="8" id="KW-0406">Ion transport</keyword>
<feature type="compositionally biased region" description="Basic and acidic residues" evidence="11">
    <location>
        <begin position="650"/>
        <end position="664"/>
    </location>
</feature>
<feature type="transmembrane region" description="Helical" evidence="12">
    <location>
        <begin position="421"/>
        <end position="442"/>
    </location>
</feature>
<evidence type="ECO:0000256" key="5">
    <source>
        <dbReference type="ARBA" id="ARBA00022692"/>
    </source>
</evidence>
<dbReference type="GO" id="GO:0005886">
    <property type="term" value="C:plasma membrane"/>
    <property type="evidence" value="ECO:0007669"/>
    <property type="project" value="InterPro"/>
</dbReference>
<evidence type="ECO:0000259" key="13">
    <source>
        <dbReference type="Pfam" id="PF00999"/>
    </source>
</evidence>
<feature type="domain" description="Cation/H+ exchanger transmembrane" evidence="13">
    <location>
        <begin position="82"/>
        <end position="485"/>
    </location>
</feature>
<feature type="compositionally biased region" description="Low complexity" evidence="11">
    <location>
        <begin position="506"/>
        <end position="522"/>
    </location>
</feature>
<feature type="compositionally biased region" description="Basic residues" evidence="11">
    <location>
        <begin position="672"/>
        <end position="684"/>
    </location>
</feature>
<comment type="similarity">
    <text evidence="2">Belongs to the fungal Na(+)/H(+) exchanger family.</text>
</comment>
<evidence type="ECO:0000256" key="6">
    <source>
        <dbReference type="ARBA" id="ARBA00022989"/>
    </source>
</evidence>
<evidence type="ECO:0000256" key="12">
    <source>
        <dbReference type="SAM" id="Phobius"/>
    </source>
</evidence>
<evidence type="ECO:0000313" key="14">
    <source>
        <dbReference type="EMBL" id="POY72021.1"/>
    </source>
</evidence>
<dbReference type="Pfam" id="PF00999">
    <property type="entry name" value="Na_H_Exchanger"/>
    <property type="match status" value="1"/>
</dbReference>
<keyword evidence="7" id="KW-0915">Sodium</keyword>
<accession>A0A2S5B5N7</accession>
<feature type="compositionally biased region" description="Basic and acidic residues" evidence="11">
    <location>
        <begin position="859"/>
        <end position="878"/>
    </location>
</feature>
<gene>
    <name evidence="14" type="ORF">BMF94_4955</name>
</gene>
<feature type="compositionally biased region" description="Basic and acidic residues" evidence="11">
    <location>
        <begin position="761"/>
        <end position="803"/>
    </location>
</feature>
<evidence type="ECO:0000313" key="15">
    <source>
        <dbReference type="Proteomes" id="UP000237144"/>
    </source>
</evidence>
<evidence type="ECO:0000256" key="7">
    <source>
        <dbReference type="ARBA" id="ARBA00023053"/>
    </source>
</evidence>
<feature type="compositionally biased region" description="Basic and acidic residues" evidence="11">
    <location>
        <begin position="812"/>
        <end position="823"/>
    </location>
</feature>
<keyword evidence="10" id="KW-0739">Sodium transport</keyword>
<proteinExistence type="inferred from homology"/>
<feature type="region of interest" description="Disordered" evidence="11">
    <location>
        <begin position="1003"/>
        <end position="1183"/>
    </location>
</feature>
<keyword evidence="15" id="KW-1185">Reference proteome</keyword>
<keyword evidence="9 12" id="KW-0472">Membrane</keyword>
<evidence type="ECO:0000256" key="8">
    <source>
        <dbReference type="ARBA" id="ARBA00023065"/>
    </source>
</evidence>
<feature type="compositionally biased region" description="Basic and acidic residues" evidence="11">
    <location>
        <begin position="597"/>
        <end position="612"/>
    </location>
</feature>
<feature type="transmembrane region" description="Helical" evidence="12">
    <location>
        <begin position="389"/>
        <end position="409"/>
    </location>
</feature>
<feature type="transmembrane region" description="Helical" evidence="12">
    <location>
        <begin position="262"/>
        <end position="285"/>
    </location>
</feature>
<comment type="caution">
    <text evidence="14">The sequence shown here is derived from an EMBL/GenBank/DDBJ whole genome shotgun (WGS) entry which is preliminary data.</text>
</comment>
<feature type="compositionally biased region" description="Basic and acidic residues" evidence="11">
    <location>
        <begin position="685"/>
        <end position="700"/>
    </location>
</feature>
<dbReference type="OrthoDB" id="2190219at2759"/>
<feature type="compositionally biased region" description="Basic and acidic residues" evidence="11">
    <location>
        <begin position="619"/>
        <end position="629"/>
    </location>
</feature>
<evidence type="ECO:0000256" key="2">
    <source>
        <dbReference type="ARBA" id="ARBA00005248"/>
    </source>
</evidence>
<dbReference type="InterPro" id="IPR004712">
    <property type="entry name" value="Na+/H+_antiporter_fungi"/>
</dbReference>
<comment type="subcellular location">
    <subcellularLocation>
        <location evidence="1">Membrane</location>
        <topology evidence="1">Multi-pass membrane protein</topology>
    </subcellularLocation>
</comment>